<dbReference type="EMBL" id="CM001023">
    <property type="protein sequence ID" value="EAZ81708.1"/>
    <property type="molecule type" value="Genomic_DNA"/>
</dbReference>
<proteinExistence type="predicted"/>
<dbReference type="Pfam" id="PF10517">
    <property type="entry name" value="DM13"/>
    <property type="match status" value="1"/>
</dbReference>
<organism evidence="3 4">
    <name type="scientific">Algoriphagus machipongonensis</name>
    <dbReference type="NCBI Taxonomy" id="388413"/>
    <lineage>
        <taxon>Bacteria</taxon>
        <taxon>Pseudomonadati</taxon>
        <taxon>Bacteroidota</taxon>
        <taxon>Cytophagia</taxon>
        <taxon>Cytophagales</taxon>
        <taxon>Cyclobacteriaceae</taxon>
        <taxon>Algoriphagus</taxon>
    </lineage>
</organism>
<evidence type="ECO:0000259" key="2">
    <source>
        <dbReference type="PROSITE" id="PS51549"/>
    </source>
</evidence>
<dbReference type="HOGENOM" id="CLU_089192_1_1_10"/>
<keyword evidence="1" id="KW-0732">Signal</keyword>
<sequence length="155" mass="17906">MRSKTLRSKTWIMKLKNLLLLFSTVFFSSCMNEDDMDTTMDKDDMEMSADMDEDQMTMYMGEFVSDAHPTSGKVNVNTNKNILEFSDFKSDDGPLLEVYLATDTKASEFITLGELKGLEGDYEYDLPDNVDFEEYQYVLIWCVDFSVNFGYAKIE</sequence>
<dbReference type="InterPro" id="IPR019545">
    <property type="entry name" value="DM13_domain"/>
</dbReference>
<comment type="caution">
    <text evidence="3">The sequence shown here is derived from an EMBL/GenBank/DDBJ whole genome shotgun (WGS) entry which is preliminary data.</text>
</comment>
<feature type="chain" id="PRO_5002653113" evidence="1">
    <location>
        <begin position="33"/>
        <end position="155"/>
    </location>
</feature>
<name>A3HU86_9BACT</name>
<dbReference type="eggNOG" id="COG1672">
    <property type="taxonomic scope" value="Bacteria"/>
</dbReference>
<dbReference type="EMBL" id="AAXU02000001">
    <property type="protein sequence ID" value="EAZ81708.1"/>
    <property type="molecule type" value="Genomic_DNA"/>
</dbReference>
<evidence type="ECO:0000313" key="4">
    <source>
        <dbReference type="Proteomes" id="UP000003919"/>
    </source>
</evidence>
<feature type="signal peptide" evidence="1">
    <location>
        <begin position="1"/>
        <end position="32"/>
    </location>
</feature>
<protein>
    <submittedName>
        <fullName evidence="3">Secreted protein</fullName>
    </submittedName>
</protein>
<gene>
    <name evidence="3" type="ORF">ALPR1_00665</name>
</gene>
<keyword evidence="4" id="KW-1185">Reference proteome</keyword>
<evidence type="ECO:0000256" key="1">
    <source>
        <dbReference type="SAM" id="SignalP"/>
    </source>
</evidence>
<accession>A3HU86</accession>
<dbReference type="PROSITE" id="PS51257">
    <property type="entry name" value="PROKAR_LIPOPROTEIN"/>
    <property type="match status" value="1"/>
</dbReference>
<dbReference type="PROSITE" id="PS51549">
    <property type="entry name" value="DM13"/>
    <property type="match status" value="1"/>
</dbReference>
<feature type="domain" description="DM13" evidence="2">
    <location>
        <begin position="61"/>
        <end position="155"/>
    </location>
</feature>
<reference evidence="3 4" key="1">
    <citation type="journal article" date="2011" name="J. Bacteriol.">
        <title>Complete genome sequence of Algoriphagus sp. PR1, bacterial prey of a colony-forming choanoflagellate.</title>
        <authorList>
            <person name="Alegado R.A."/>
            <person name="Ferriera S."/>
            <person name="Nusbaum C."/>
            <person name="Young S.K."/>
            <person name="Zeng Q."/>
            <person name="Imamovic A."/>
            <person name="Fairclough S.R."/>
            <person name="King N."/>
        </authorList>
    </citation>
    <scope>NUCLEOTIDE SEQUENCE [LARGE SCALE GENOMIC DNA]</scope>
    <source>
        <strain evidence="3 4">PR1</strain>
    </source>
</reference>
<dbReference type="AlphaFoldDB" id="A3HU86"/>
<evidence type="ECO:0000313" key="3">
    <source>
        <dbReference type="EMBL" id="EAZ81708.1"/>
    </source>
</evidence>
<dbReference type="Proteomes" id="UP000003919">
    <property type="component" value="Chromosome"/>
</dbReference>